<accession>A0AC11B2V6</accession>
<name>A0AC11B2V6_SHEEP</name>
<sequence length="505" mass="55963">MHVGRIEWILVPGKARGNSFLSGSVGHPLLEAFVQSPTENSTGSMAENQAAGRGPLADSPGAESPASAPRQDTGRGKPDSALEELRIRFRRFSSSEESNPIKALRRLRDLCGLWLRPDLHTKEQMVDRLVLEQFVMCMPPEIQVLVRSSGAETCKDLEEVLRKKQKLKKWTVVRVQGEDFLMPVSDVEMLGFEVSEGHNEGGGAREPQSAVSVVPPDDGQQESQDGQHLPGAKDLSRGQGQKALPPETIPETGELEGQMPSQENLEKDLLEDTGVTRSLPSQEPELVQDGEGDVSTTSGSRRGPLKNRRHVLRKRDRSPTCQDERPEAATCLEQGEFSGQLGSHSVGSSGTVGPTSVPEGAETLGRAPCECRVCKKSFPYQSQLTLHQRTHTGGRPFQCDICAKGFMQPSDLRVHKRIHTGEKPYSCDLCLKKFTHHSSLRAHKKTHTQEKPFRCEQCDRAFGHRGNLKVHQRTHSGVKPYVCPECHRAFRQLGTFKRHQKIHSK</sequence>
<dbReference type="Ensembl" id="ENSOART00020006187.2">
    <property type="protein sequence ID" value="ENSOARP00020005113.2"/>
    <property type="gene ID" value="ENSOARG00020039065.1"/>
</dbReference>
<proteinExistence type="predicted"/>
<organism evidence="1">
    <name type="scientific">Ovis aries</name>
    <name type="common">Sheep</name>
    <dbReference type="NCBI Taxonomy" id="9940"/>
    <lineage>
        <taxon>Eukaryota</taxon>
        <taxon>Metazoa</taxon>
        <taxon>Chordata</taxon>
        <taxon>Craniata</taxon>
        <taxon>Vertebrata</taxon>
        <taxon>Euteleostomi</taxon>
        <taxon>Mammalia</taxon>
        <taxon>Eutheria</taxon>
        <taxon>Laurasiatheria</taxon>
        <taxon>Artiodactyla</taxon>
        <taxon>Ruminantia</taxon>
        <taxon>Pecora</taxon>
        <taxon>Bovidae</taxon>
        <taxon>Caprinae</taxon>
        <taxon>Ovis</taxon>
    </lineage>
</organism>
<reference evidence="1" key="3">
    <citation type="submission" date="2025-09" db="UniProtKB">
        <authorList>
            <consortium name="Ensembl"/>
        </authorList>
    </citation>
    <scope>IDENTIFICATION</scope>
</reference>
<gene>
    <name evidence="1" type="primary">LOC114117948</name>
</gene>
<evidence type="ECO:0000313" key="1">
    <source>
        <dbReference type="Ensembl" id="ENSOARP00020005113.2"/>
    </source>
</evidence>
<reference evidence="1" key="2">
    <citation type="submission" date="2025-08" db="UniProtKB">
        <authorList>
            <consortium name="Ensembl"/>
        </authorList>
    </citation>
    <scope>IDENTIFICATION</scope>
</reference>
<protein>
    <submittedName>
        <fullName evidence="1">Uncharacterized protein</fullName>
    </submittedName>
</protein>
<reference evidence="1" key="1">
    <citation type="submission" date="2020-11" db="EMBL/GenBank/DDBJ databases">
        <authorList>
            <person name="Davenport K.M."/>
            <person name="Bickhart D.M."/>
            <person name="Smith T.P.L."/>
            <person name="Murdoch B.M."/>
            <person name="Rosen B.D."/>
        </authorList>
    </citation>
    <scope>NUCLEOTIDE SEQUENCE [LARGE SCALE GENOMIC DNA]</scope>
    <source>
        <strain evidence="1">OAR_USU_Benz2616</strain>
    </source>
</reference>